<dbReference type="PANTHER" id="PTHR48051">
    <property type="match status" value="1"/>
</dbReference>
<keyword evidence="2" id="KW-0677">Repeat</keyword>
<evidence type="ECO:0000256" key="1">
    <source>
        <dbReference type="ARBA" id="ARBA00022614"/>
    </source>
</evidence>
<dbReference type="Pfam" id="PF13855">
    <property type="entry name" value="LRR_8"/>
    <property type="match status" value="1"/>
</dbReference>
<dbReference type="Gene3D" id="3.80.10.10">
    <property type="entry name" value="Ribonuclease Inhibitor"/>
    <property type="match status" value="2"/>
</dbReference>
<dbReference type="InterPro" id="IPR001611">
    <property type="entry name" value="Leu-rich_rpt"/>
</dbReference>
<keyword evidence="4" id="KW-1185">Reference proteome</keyword>
<dbReference type="PANTHER" id="PTHR48051:SF1">
    <property type="entry name" value="RAS SUPPRESSOR PROTEIN 1"/>
    <property type="match status" value="1"/>
</dbReference>
<gene>
    <name evidence="3" type="ORF">P879_06697</name>
</gene>
<dbReference type="GO" id="GO:0005737">
    <property type="term" value="C:cytoplasm"/>
    <property type="evidence" value="ECO:0007669"/>
    <property type="project" value="TreeGrafter"/>
</dbReference>
<comment type="caution">
    <text evidence="3">The sequence shown here is derived from an EMBL/GenBank/DDBJ whole genome shotgun (WGS) entry which is preliminary data.</text>
</comment>
<keyword evidence="1" id="KW-0433">Leucine-rich repeat</keyword>
<dbReference type="InterPro" id="IPR032675">
    <property type="entry name" value="LRR_dom_sf"/>
</dbReference>
<sequence length="191" mass="21561">MLDSTYIDCHFFYSLRYNKLSGLPCELAHCQQLTELNIEGNRIQRLPNGLLQSMPMLSSVVLSRNSFTTIPDENTDQFSHLKVKCNSLIGLDLSYNLIEKLPDSLFEMMNLELLDLTSNRLQQLPPTVGKMSHLVQLHLEFNQLASLPSEICELTHLKVLNLDANKLTRLPSSIGSVSCVVSSDRLNVKNE</sequence>
<dbReference type="OrthoDB" id="2021138at2759"/>
<dbReference type="PRINTS" id="PR00019">
    <property type="entry name" value="LEURICHRPT"/>
</dbReference>
<evidence type="ECO:0000256" key="2">
    <source>
        <dbReference type="ARBA" id="ARBA00022737"/>
    </source>
</evidence>
<dbReference type="Pfam" id="PF00560">
    <property type="entry name" value="LRR_1"/>
    <property type="match status" value="2"/>
</dbReference>
<dbReference type="InterPro" id="IPR003591">
    <property type="entry name" value="Leu-rich_rpt_typical-subtyp"/>
</dbReference>
<name>A0A8T0DLH7_9TREM</name>
<dbReference type="AlphaFoldDB" id="A0A8T0DLH7"/>
<evidence type="ECO:0000313" key="4">
    <source>
        <dbReference type="Proteomes" id="UP000699462"/>
    </source>
</evidence>
<evidence type="ECO:0008006" key="5">
    <source>
        <dbReference type="Google" id="ProtNLM"/>
    </source>
</evidence>
<accession>A0A8T0DLH7</accession>
<dbReference type="SMART" id="SM00369">
    <property type="entry name" value="LRR_TYP"/>
    <property type="match status" value="6"/>
</dbReference>
<dbReference type="InterPro" id="IPR050216">
    <property type="entry name" value="LRR_domain-containing"/>
</dbReference>
<protein>
    <recommendedName>
        <fullName evidence="5">Leucine-rich repeat protein SHOC2</fullName>
    </recommendedName>
</protein>
<dbReference type="PROSITE" id="PS51450">
    <property type="entry name" value="LRR"/>
    <property type="match status" value="3"/>
</dbReference>
<proteinExistence type="predicted"/>
<dbReference type="EMBL" id="JTDF01002452">
    <property type="protein sequence ID" value="KAF8568775.1"/>
    <property type="molecule type" value="Genomic_DNA"/>
</dbReference>
<dbReference type="Proteomes" id="UP000699462">
    <property type="component" value="Unassembled WGS sequence"/>
</dbReference>
<dbReference type="SMART" id="SM00364">
    <property type="entry name" value="LRR_BAC"/>
    <property type="match status" value="4"/>
</dbReference>
<organism evidence="3 4">
    <name type="scientific">Paragonimus westermani</name>
    <dbReference type="NCBI Taxonomy" id="34504"/>
    <lineage>
        <taxon>Eukaryota</taxon>
        <taxon>Metazoa</taxon>
        <taxon>Spiralia</taxon>
        <taxon>Lophotrochozoa</taxon>
        <taxon>Platyhelminthes</taxon>
        <taxon>Trematoda</taxon>
        <taxon>Digenea</taxon>
        <taxon>Plagiorchiida</taxon>
        <taxon>Troglotremata</taxon>
        <taxon>Troglotrematidae</taxon>
        <taxon>Paragonimus</taxon>
    </lineage>
</organism>
<reference evidence="3 4" key="1">
    <citation type="submission" date="2019-07" db="EMBL/GenBank/DDBJ databases">
        <title>Annotation for the trematode Paragonimus westermani.</title>
        <authorList>
            <person name="Choi Y.-J."/>
        </authorList>
    </citation>
    <scope>NUCLEOTIDE SEQUENCE [LARGE SCALE GENOMIC DNA]</scope>
    <source>
        <strain evidence="3">180907_Pwestermani</strain>
    </source>
</reference>
<dbReference type="SUPFAM" id="SSF52058">
    <property type="entry name" value="L domain-like"/>
    <property type="match status" value="1"/>
</dbReference>
<evidence type="ECO:0000313" key="3">
    <source>
        <dbReference type="EMBL" id="KAF8568775.1"/>
    </source>
</evidence>